<dbReference type="OrthoDB" id="3250555at2759"/>
<reference evidence="1" key="1">
    <citation type="submission" date="2019-01" db="EMBL/GenBank/DDBJ databases">
        <title>Draft genome sequences of three monokaryotic isolates of the white-rot basidiomycete fungus Dichomitus squalens.</title>
        <authorList>
            <consortium name="DOE Joint Genome Institute"/>
            <person name="Lopez S.C."/>
            <person name="Andreopoulos B."/>
            <person name="Pangilinan J."/>
            <person name="Lipzen A."/>
            <person name="Riley R."/>
            <person name="Ahrendt S."/>
            <person name="Ng V."/>
            <person name="Barry K."/>
            <person name="Daum C."/>
            <person name="Grigoriev I.V."/>
            <person name="Hilden K.S."/>
            <person name="Makela M.R."/>
            <person name="de Vries R.P."/>
        </authorList>
    </citation>
    <scope>NUCLEOTIDE SEQUENCE [LARGE SCALE GENOMIC DNA]</scope>
    <source>
        <strain evidence="1">OM18370.1</strain>
    </source>
</reference>
<evidence type="ECO:0008006" key="2">
    <source>
        <dbReference type="Google" id="ProtNLM"/>
    </source>
</evidence>
<evidence type="ECO:0000313" key="1">
    <source>
        <dbReference type="EMBL" id="TBU24266.1"/>
    </source>
</evidence>
<name>A0A4Q9MEH5_9APHY</name>
<sequence>VTWDLAVACLALSVKFHRDVLFPLDVIYAQEFLDLAPHRMEFANLENAQRDVLEALAFRVGSVTPGAFMAELWEALPTLRILVGFDGGWDGVQDKAWDVLCDALQQQDLLRFPISLLTAATVTQGVLEVLVKRYK</sequence>
<organism evidence="1">
    <name type="scientific">Dichomitus squalens</name>
    <dbReference type="NCBI Taxonomy" id="114155"/>
    <lineage>
        <taxon>Eukaryota</taxon>
        <taxon>Fungi</taxon>
        <taxon>Dikarya</taxon>
        <taxon>Basidiomycota</taxon>
        <taxon>Agaricomycotina</taxon>
        <taxon>Agaricomycetes</taxon>
        <taxon>Polyporales</taxon>
        <taxon>Polyporaceae</taxon>
        <taxon>Dichomitus</taxon>
    </lineage>
</organism>
<dbReference type="EMBL" id="ML143483">
    <property type="protein sequence ID" value="TBU24266.1"/>
    <property type="molecule type" value="Genomic_DNA"/>
</dbReference>
<feature type="non-terminal residue" evidence="1">
    <location>
        <position position="135"/>
    </location>
</feature>
<accession>A0A4Q9MEH5</accession>
<protein>
    <recommendedName>
        <fullName evidence="2">Cyclin N-terminal domain-containing protein</fullName>
    </recommendedName>
</protein>
<gene>
    <name evidence="1" type="ORF">BD311DRAFT_597256</name>
</gene>
<dbReference type="Proteomes" id="UP000292957">
    <property type="component" value="Unassembled WGS sequence"/>
</dbReference>
<dbReference type="Gene3D" id="1.10.472.10">
    <property type="entry name" value="Cyclin-like"/>
    <property type="match status" value="2"/>
</dbReference>
<proteinExistence type="predicted"/>
<feature type="non-terminal residue" evidence="1">
    <location>
        <position position="1"/>
    </location>
</feature>
<dbReference type="AlphaFoldDB" id="A0A4Q9MEH5"/>